<dbReference type="InterPro" id="IPR001623">
    <property type="entry name" value="DnaJ_domain"/>
</dbReference>
<reference evidence="4" key="1">
    <citation type="journal article" date="2012" name="Proc. Natl. Acad. Sci. U.S.A.">
        <title>Antigenic diversity is generated by distinct evolutionary mechanisms in African trypanosome species.</title>
        <authorList>
            <person name="Jackson A.P."/>
            <person name="Berry A."/>
            <person name="Aslett M."/>
            <person name="Allison H.C."/>
            <person name="Burton P."/>
            <person name="Vavrova-Anderson J."/>
            <person name="Brown R."/>
            <person name="Browne H."/>
            <person name="Corton N."/>
            <person name="Hauser H."/>
            <person name="Gamble J."/>
            <person name="Gilderthorp R."/>
            <person name="Marcello L."/>
            <person name="McQuillan J."/>
            <person name="Otto T.D."/>
            <person name="Quail M.A."/>
            <person name="Sanders M.J."/>
            <person name="van Tonder A."/>
            <person name="Ginger M.L."/>
            <person name="Field M.C."/>
            <person name="Barry J.D."/>
            <person name="Hertz-Fowler C."/>
            <person name="Berriman M."/>
        </authorList>
    </citation>
    <scope>NUCLEOTIDE SEQUENCE</scope>
    <source>
        <strain evidence="4">IL3000</strain>
    </source>
</reference>
<sequence>MESGASLGLPSYYASALLCGHHRDVRPIGNTMRFSVHCLPAVRVAASLFRSASISHGAFLSPFATVASTTFCARRFSSSAQRPSTYSEVVEACSVLGVGVDCDPKHLKKTYRELVQKNHPDAGGDAATMSRITVAYNRLKGLSKMEREQFKAQHAAYRGGGHYYGGNSSRGVGTAASSRGPFGGFANQAAQNPGGNNDYHDAGNSKHFSQSSRQQHGYYAYNQRGRSFTENPFSTSNPFSIHAQVRRAWSMPMGSILLRAFVFYLGFSILMLLAYRRYRDWLHDDGWKMAESYARHERLAELQRLRQEMNERIQEARAAAAGSHDRIESLRNPIIRPFSSEAVTDYNAVTTSKERELRALERVRRQRIEDKMMVKGWPSIPDEKGKLVVQAQYPPGVVFFEPHRTDDRLRQVANLHEGRVRSESLQKEREAAGVGGEGGGAAVAEVIQVILNSVREEKS</sequence>
<protein>
    <submittedName>
        <fullName evidence="4">Putative chaperone protein DNAj</fullName>
    </submittedName>
</protein>
<gene>
    <name evidence="4" type="ORF">TCIL3000_8_580</name>
</gene>
<dbReference type="InterPro" id="IPR036869">
    <property type="entry name" value="J_dom_sf"/>
</dbReference>
<dbReference type="PROSITE" id="PS50076">
    <property type="entry name" value="DNAJ_2"/>
    <property type="match status" value="1"/>
</dbReference>
<dbReference type="CDD" id="cd06257">
    <property type="entry name" value="DnaJ"/>
    <property type="match status" value="1"/>
</dbReference>
<dbReference type="EMBL" id="HE575321">
    <property type="protein sequence ID" value="CCC91852.1"/>
    <property type="molecule type" value="Genomic_DNA"/>
</dbReference>
<dbReference type="SMART" id="SM00271">
    <property type="entry name" value="DnaJ"/>
    <property type="match status" value="1"/>
</dbReference>
<proteinExistence type="predicted"/>
<feature type="transmembrane region" description="Helical" evidence="2">
    <location>
        <begin position="256"/>
        <end position="275"/>
    </location>
</feature>
<name>G0UR41_TRYCI</name>
<organism evidence="4">
    <name type="scientific">Trypanosoma congolense (strain IL3000)</name>
    <dbReference type="NCBI Taxonomy" id="1068625"/>
    <lineage>
        <taxon>Eukaryota</taxon>
        <taxon>Discoba</taxon>
        <taxon>Euglenozoa</taxon>
        <taxon>Kinetoplastea</taxon>
        <taxon>Metakinetoplastina</taxon>
        <taxon>Trypanosomatida</taxon>
        <taxon>Trypanosomatidae</taxon>
        <taxon>Trypanosoma</taxon>
        <taxon>Nannomonas</taxon>
    </lineage>
</organism>
<dbReference type="Gene3D" id="1.10.287.110">
    <property type="entry name" value="DnaJ domain"/>
    <property type="match status" value="1"/>
</dbReference>
<keyword evidence="2" id="KW-0472">Membrane</keyword>
<evidence type="ECO:0000313" key="4">
    <source>
        <dbReference type="EMBL" id="CCC91852.1"/>
    </source>
</evidence>
<feature type="domain" description="J" evidence="3">
    <location>
        <begin position="91"/>
        <end position="154"/>
    </location>
</feature>
<evidence type="ECO:0000256" key="1">
    <source>
        <dbReference type="SAM" id="MobiDB-lite"/>
    </source>
</evidence>
<accession>G0UR41</accession>
<keyword evidence="2" id="KW-1133">Transmembrane helix</keyword>
<evidence type="ECO:0000256" key="2">
    <source>
        <dbReference type="SAM" id="Phobius"/>
    </source>
</evidence>
<feature type="compositionally biased region" description="Low complexity" evidence="1">
    <location>
        <begin position="184"/>
        <end position="197"/>
    </location>
</feature>
<feature type="region of interest" description="Disordered" evidence="1">
    <location>
        <begin position="183"/>
        <end position="208"/>
    </location>
</feature>
<dbReference type="AlphaFoldDB" id="G0UR41"/>
<dbReference type="VEuPathDB" id="TriTrypDB:TcIL3000_8_580"/>
<evidence type="ECO:0000259" key="3">
    <source>
        <dbReference type="PROSITE" id="PS50076"/>
    </source>
</evidence>
<keyword evidence="2" id="KW-0812">Transmembrane</keyword>
<dbReference type="SUPFAM" id="SSF46565">
    <property type="entry name" value="Chaperone J-domain"/>
    <property type="match status" value="1"/>
</dbReference>